<dbReference type="GO" id="GO:0005506">
    <property type="term" value="F:iron ion binding"/>
    <property type="evidence" value="ECO:0007669"/>
    <property type="project" value="UniProtKB-UniRule"/>
</dbReference>
<dbReference type="PRINTS" id="PR00163">
    <property type="entry name" value="RUBREDOXIN"/>
</dbReference>
<accession>A0A1W1V1C7</accession>
<dbReference type="SUPFAM" id="SSF57802">
    <property type="entry name" value="Rubredoxin-like"/>
    <property type="match status" value="1"/>
</dbReference>
<keyword evidence="1" id="KW-0813">Transport</keyword>
<dbReference type="InterPro" id="IPR024935">
    <property type="entry name" value="Rubredoxin_dom"/>
</dbReference>
<name>A0A1W1V1C7_DESTI</name>
<keyword evidence="3 5" id="KW-0249">Electron transport</keyword>
<keyword evidence="2 5" id="KW-0479">Metal-binding</keyword>
<protein>
    <recommendedName>
        <fullName evidence="5">Rubredoxin</fullName>
    </recommendedName>
</protein>
<reference evidence="7 8" key="1">
    <citation type="submission" date="2017-04" db="EMBL/GenBank/DDBJ databases">
        <authorList>
            <person name="Afonso C.L."/>
            <person name="Miller P.J."/>
            <person name="Scott M.A."/>
            <person name="Spackman E."/>
            <person name="Goraichik I."/>
            <person name="Dimitrov K.M."/>
            <person name="Suarez D.L."/>
            <person name="Swayne D.E."/>
        </authorList>
    </citation>
    <scope>NUCLEOTIDE SEQUENCE [LARGE SCALE GENOMIC DNA]</scope>
    <source>
        <strain evidence="7 8">DSM 11270</strain>
    </source>
</reference>
<evidence type="ECO:0000256" key="2">
    <source>
        <dbReference type="ARBA" id="ARBA00022723"/>
    </source>
</evidence>
<dbReference type="InterPro" id="IPR050526">
    <property type="entry name" value="Rubredoxin_ET"/>
</dbReference>
<dbReference type="InterPro" id="IPR024934">
    <property type="entry name" value="Rubredoxin-like_dom"/>
</dbReference>
<sequence length="59" mass="6828">MSEEMKMYQCQFTNCGFIYNPERGDKKNKIPKGVDFEDLPEDYKCPLCGASKKAFKPID</sequence>
<comment type="similarity">
    <text evidence="5">Belongs to the rubredoxin family.</text>
</comment>
<evidence type="ECO:0000256" key="3">
    <source>
        <dbReference type="ARBA" id="ARBA00022982"/>
    </source>
</evidence>
<evidence type="ECO:0000313" key="7">
    <source>
        <dbReference type="EMBL" id="SMB87120.1"/>
    </source>
</evidence>
<dbReference type="EMBL" id="FWWT01000013">
    <property type="protein sequence ID" value="SMB87120.1"/>
    <property type="molecule type" value="Genomic_DNA"/>
</dbReference>
<dbReference type="Gene3D" id="2.20.28.10">
    <property type="match status" value="1"/>
</dbReference>
<dbReference type="Pfam" id="PF00301">
    <property type="entry name" value="Rubredoxin"/>
    <property type="match status" value="1"/>
</dbReference>
<dbReference type="GO" id="GO:0009055">
    <property type="term" value="F:electron transfer activity"/>
    <property type="evidence" value="ECO:0007669"/>
    <property type="project" value="TreeGrafter"/>
</dbReference>
<dbReference type="GO" id="GO:0043448">
    <property type="term" value="P:alkane catabolic process"/>
    <property type="evidence" value="ECO:0007669"/>
    <property type="project" value="TreeGrafter"/>
</dbReference>
<dbReference type="OrthoDB" id="9802447at2"/>
<keyword evidence="8" id="KW-1185">Reference proteome</keyword>
<gene>
    <name evidence="7" type="ORF">SAMN00017405_1237</name>
</gene>
<dbReference type="AlphaFoldDB" id="A0A1W1V1C7"/>
<evidence type="ECO:0000256" key="5">
    <source>
        <dbReference type="RuleBase" id="RU003820"/>
    </source>
</evidence>
<dbReference type="STRING" id="656914.SAMN00017405_1237"/>
<proteinExistence type="inferred from homology"/>
<evidence type="ECO:0000259" key="6">
    <source>
        <dbReference type="PROSITE" id="PS50903"/>
    </source>
</evidence>
<evidence type="ECO:0000256" key="1">
    <source>
        <dbReference type="ARBA" id="ARBA00022448"/>
    </source>
</evidence>
<organism evidence="7 8">
    <name type="scientific">Desulfonispora thiosulfatigenes DSM 11270</name>
    <dbReference type="NCBI Taxonomy" id="656914"/>
    <lineage>
        <taxon>Bacteria</taxon>
        <taxon>Bacillati</taxon>
        <taxon>Bacillota</taxon>
        <taxon>Clostridia</taxon>
        <taxon>Eubacteriales</taxon>
        <taxon>Peptococcaceae</taxon>
        <taxon>Desulfonispora</taxon>
    </lineage>
</organism>
<dbReference type="PANTHER" id="PTHR47627">
    <property type="entry name" value="RUBREDOXIN"/>
    <property type="match status" value="1"/>
</dbReference>
<keyword evidence="4 5" id="KW-0408">Iron</keyword>
<comment type="cofactor">
    <cofactor evidence="5">
        <name>Fe(3+)</name>
        <dbReference type="ChEBI" id="CHEBI:29034"/>
    </cofactor>
</comment>
<dbReference type="CDD" id="cd00730">
    <property type="entry name" value="rubredoxin"/>
    <property type="match status" value="1"/>
</dbReference>
<dbReference type="PANTHER" id="PTHR47627:SF1">
    <property type="entry name" value="RUBREDOXIN-1-RELATED"/>
    <property type="match status" value="1"/>
</dbReference>
<feature type="domain" description="Rubredoxin-like" evidence="6">
    <location>
        <begin position="15"/>
        <end position="58"/>
    </location>
</feature>
<dbReference type="Proteomes" id="UP000192731">
    <property type="component" value="Unassembled WGS sequence"/>
</dbReference>
<evidence type="ECO:0000256" key="4">
    <source>
        <dbReference type="ARBA" id="ARBA00023004"/>
    </source>
</evidence>
<evidence type="ECO:0000313" key="8">
    <source>
        <dbReference type="Proteomes" id="UP000192731"/>
    </source>
</evidence>
<dbReference type="PROSITE" id="PS50903">
    <property type="entry name" value="RUBREDOXIN_LIKE"/>
    <property type="match status" value="1"/>
</dbReference>
<dbReference type="RefSeq" id="WP_084052628.1">
    <property type="nucleotide sequence ID" value="NZ_FWWT01000013.1"/>
</dbReference>